<evidence type="ECO:0000313" key="2">
    <source>
        <dbReference type="EMBL" id="KAF9474987.1"/>
    </source>
</evidence>
<name>A0A9P5YSY8_9AGAR</name>
<comment type="caution">
    <text evidence="2">The sequence shown here is derived from an EMBL/GenBank/DDBJ whole genome shotgun (WGS) entry which is preliminary data.</text>
</comment>
<reference evidence="2" key="1">
    <citation type="submission" date="2020-11" db="EMBL/GenBank/DDBJ databases">
        <authorList>
            <consortium name="DOE Joint Genome Institute"/>
            <person name="Ahrendt S."/>
            <person name="Riley R."/>
            <person name="Andreopoulos W."/>
            <person name="Labutti K."/>
            <person name="Pangilinan J."/>
            <person name="Ruiz-Duenas F.J."/>
            <person name="Barrasa J.M."/>
            <person name="Sanchez-Garcia M."/>
            <person name="Camarero S."/>
            <person name="Miyauchi S."/>
            <person name="Serrano A."/>
            <person name="Linde D."/>
            <person name="Babiker R."/>
            <person name="Drula E."/>
            <person name="Ayuso-Fernandez I."/>
            <person name="Pacheco R."/>
            <person name="Padilla G."/>
            <person name="Ferreira P."/>
            <person name="Barriuso J."/>
            <person name="Kellner H."/>
            <person name="Castanera R."/>
            <person name="Alfaro M."/>
            <person name="Ramirez L."/>
            <person name="Pisabarro A.G."/>
            <person name="Kuo A."/>
            <person name="Tritt A."/>
            <person name="Lipzen A."/>
            <person name="He G."/>
            <person name="Yan M."/>
            <person name="Ng V."/>
            <person name="Cullen D."/>
            <person name="Martin F."/>
            <person name="Rosso M.-N."/>
            <person name="Henrissat B."/>
            <person name="Hibbett D."/>
            <person name="Martinez A.T."/>
            <person name="Grigoriev I.V."/>
        </authorList>
    </citation>
    <scope>NUCLEOTIDE SEQUENCE</scope>
    <source>
        <strain evidence="2">CIRM-BRFM 674</strain>
    </source>
</reference>
<dbReference type="Proteomes" id="UP000807469">
    <property type="component" value="Unassembled WGS sequence"/>
</dbReference>
<gene>
    <name evidence="2" type="ORF">BDN70DRAFT_898527</name>
</gene>
<proteinExistence type="predicted"/>
<feature type="compositionally biased region" description="Acidic residues" evidence="1">
    <location>
        <begin position="186"/>
        <end position="200"/>
    </location>
</feature>
<feature type="compositionally biased region" description="Acidic residues" evidence="1">
    <location>
        <begin position="207"/>
        <end position="220"/>
    </location>
</feature>
<protein>
    <submittedName>
        <fullName evidence="2">Uncharacterized protein</fullName>
    </submittedName>
</protein>
<keyword evidence="3" id="KW-1185">Reference proteome</keyword>
<evidence type="ECO:0000313" key="3">
    <source>
        <dbReference type="Proteomes" id="UP000807469"/>
    </source>
</evidence>
<accession>A0A9P5YSY8</accession>
<evidence type="ECO:0000256" key="1">
    <source>
        <dbReference type="SAM" id="MobiDB-lite"/>
    </source>
</evidence>
<dbReference type="EMBL" id="MU155352">
    <property type="protein sequence ID" value="KAF9474987.1"/>
    <property type="molecule type" value="Genomic_DNA"/>
</dbReference>
<organism evidence="2 3">
    <name type="scientific">Pholiota conissans</name>
    <dbReference type="NCBI Taxonomy" id="109636"/>
    <lineage>
        <taxon>Eukaryota</taxon>
        <taxon>Fungi</taxon>
        <taxon>Dikarya</taxon>
        <taxon>Basidiomycota</taxon>
        <taxon>Agaricomycotina</taxon>
        <taxon>Agaricomycetes</taxon>
        <taxon>Agaricomycetidae</taxon>
        <taxon>Agaricales</taxon>
        <taxon>Agaricineae</taxon>
        <taxon>Strophariaceae</taxon>
        <taxon>Pholiota</taxon>
    </lineage>
</organism>
<sequence>MSTTRKYPQALHIPYDIVEEVFKTALRQCDEEGTSRIPIFKAFSLVSRDFLVSCQKHIFRRYTHRRRMNNEVCYTILLQSPHLACYVQDVHIDLGYADRDDPNWWRIFRFLWFIKKLEISCRPQCKWSSLKYRTQTAVLDLLRRPGIATLTLRGIENPPIALVRNFIFIKHLRIEASNSPEQNLPADDEDEDETSDDEEAGDHGISDDEEDRSNEDSSDEDLDFNLNLLSFLSPQAIISPSNPIRLESLILDDSDYVLHIILSQSFWDFTGYPFDFANLNTLRVDLTPKNLLPSWFLIIAVKGTLIDLDIRHRSISRCQTDPFGFDYNFEDGVDNMYQLPEVVSLEPLRRLRTLSITILIEDYMQNQINMLWTWCSLLRTAPHGITTLHITLDAFYLIHVNRLTEWFGGGQKNWSESDSDDGDNSGTDTPDANFLAALDEILSNATHFPSLQCVSILVVLPDNDQSQLTDDEVPENITAEEIAIYETVCEDVLHEGSPQSRSEELDDQLQDLWNSNSDLEWSAHYSKPYPLEPREVEAAVHNMLPLTEHRFQFGGSFLVDVEYGHYL</sequence>
<feature type="region of interest" description="Disordered" evidence="1">
    <location>
        <begin position="179"/>
        <end position="220"/>
    </location>
</feature>
<dbReference type="AlphaFoldDB" id="A0A9P5YSY8"/>